<evidence type="ECO:0000313" key="1">
    <source>
        <dbReference type="EMBL" id="QTD37901.1"/>
    </source>
</evidence>
<name>A0ABX7SUR5_9FLAO</name>
<organism evidence="1 2">
    <name type="scientific">Polaribacter batillariae</name>
    <dbReference type="NCBI Taxonomy" id="2808900"/>
    <lineage>
        <taxon>Bacteria</taxon>
        <taxon>Pseudomonadati</taxon>
        <taxon>Bacteroidota</taxon>
        <taxon>Flavobacteriia</taxon>
        <taxon>Flavobacteriales</taxon>
        <taxon>Flavobacteriaceae</taxon>
    </lineage>
</organism>
<accession>A0ABX7SUR5</accession>
<dbReference type="Proteomes" id="UP000663935">
    <property type="component" value="Chromosome"/>
</dbReference>
<gene>
    <name evidence="1" type="ORF">JL193_00910</name>
</gene>
<dbReference type="EMBL" id="CP071795">
    <property type="protein sequence ID" value="QTD37901.1"/>
    <property type="molecule type" value="Genomic_DNA"/>
</dbReference>
<reference evidence="1 2" key="1">
    <citation type="submission" date="2021-03" db="EMBL/GenBank/DDBJ databases">
        <title>Complete genome of Polaribacter_sp.G4M1.</title>
        <authorList>
            <person name="Jeong S.W."/>
            <person name="Bae J.W."/>
        </authorList>
    </citation>
    <scope>NUCLEOTIDE SEQUENCE [LARGE SCALE GENOMIC DNA]</scope>
    <source>
        <strain evidence="1 2">G4M1</strain>
    </source>
</reference>
<sequence>MSVFLVTIGVIGIIAGIFLAVSGNKTTGISGSIASAGITIKGIRDIIKIKK</sequence>
<dbReference type="RefSeq" id="WP_207972056.1">
    <property type="nucleotide sequence ID" value="NZ_CP071795.1"/>
</dbReference>
<keyword evidence="2" id="KW-1185">Reference proteome</keyword>
<protein>
    <submittedName>
        <fullName evidence="1">Uncharacterized protein</fullName>
    </submittedName>
</protein>
<proteinExistence type="predicted"/>
<evidence type="ECO:0000313" key="2">
    <source>
        <dbReference type="Proteomes" id="UP000663935"/>
    </source>
</evidence>